<dbReference type="GO" id="GO:0051213">
    <property type="term" value="F:dioxygenase activity"/>
    <property type="evidence" value="ECO:0007669"/>
    <property type="project" value="UniProtKB-KW"/>
</dbReference>
<dbReference type="PROSITE" id="PS51819">
    <property type="entry name" value="VOC"/>
    <property type="match status" value="2"/>
</dbReference>
<dbReference type="Gene3D" id="3.10.180.10">
    <property type="entry name" value="2,3-Dihydroxybiphenyl 1,2-Dioxygenase, domain 1"/>
    <property type="match status" value="2"/>
</dbReference>
<dbReference type="Proteomes" id="UP001596044">
    <property type="component" value="Unassembled WGS sequence"/>
</dbReference>
<dbReference type="EMBL" id="JBHSMJ010000002">
    <property type="protein sequence ID" value="MFC5446655.1"/>
    <property type="molecule type" value="Genomic_DNA"/>
</dbReference>
<feature type="domain" description="VOC" evidence="1">
    <location>
        <begin position="7"/>
        <end position="132"/>
    </location>
</feature>
<dbReference type="CDD" id="cd08347">
    <property type="entry name" value="PcpA_C_like"/>
    <property type="match status" value="1"/>
</dbReference>
<reference evidence="3" key="1">
    <citation type="journal article" date="2019" name="Int. J. Syst. Evol. Microbiol.">
        <title>The Global Catalogue of Microorganisms (GCM) 10K type strain sequencing project: providing services to taxonomists for standard genome sequencing and annotation.</title>
        <authorList>
            <consortium name="The Broad Institute Genomics Platform"/>
            <consortium name="The Broad Institute Genome Sequencing Center for Infectious Disease"/>
            <person name="Wu L."/>
            <person name="Ma J."/>
        </authorList>
    </citation>
    <scope>NUCLEOTIDE SEQUENCE [LARGE SCALE GENOMIC DNA]</scope>
    <source>
        <strain evidence="3">KACC 11904</strain>
    </source>
</reference>
<protein>
    <submittedName>
        <fullName evidence="2">Ring-cleaving dioxygenase</fullName>
    </submittedName>
</protein>
<dbReference type="PANTHER" id="PTHR36110:SF2">
    <property type="entry name" value="RING-CLEAVING DIOXYGENASE MHQE-RELATED"/>
    <property type="match status" value="1"/>
</dbReference>
<evidence type="ECO:0000313" key="3">
    <source>
        <dbReference type="Proteomes" id="UP001596044"/>
    </source>
</evidence>
<accession>A0ABW0JZT4</accession>
<gene>
    <name evidence="2" type="ORF">ACFPOG_00110</name>
</gene>
<keyword evidence="2" id="KW-0223">Dioxygenase</keyword>
<name>A0ABW0JZT4_9BACL</name>
<dbReference type="InterPro" id="IPR052537">
    <property type="entry name" value="Extradiol_RC_dioxygenase"/>
</dbReference>
<dbReference type="PANTHER" id="PTHR36110">
    <property type="entry name" value="RING-CLEAVING DIOXYGENASE MHQE-RELATED"/>
    <property type="match status" value="1"/>
</dbReference>
<keyword evidence="3" id="KW-1185">Reference proteome</keyword>
<keyword evidence="2" id="KW-0560">Oxidoreductase</keyword>
<dbReference type="InterPro" id="IPR029068">
    <property type="entry name" value="Glyas_Bleomycin-R_OHBP_Dase"/>
</dbReference>
<comment type="caution">
    <text evidence="2">The sequence shown here is derived from an EMBL/GenBank/DDBJ whole genome shotgun (WGS) entry which is preliminary data.</text>
</comment>
<dbReference type="RefSeq" id="WP_270885118.1">
    <property type="nucleotide sequence ID" value="NZ_JAQFVF010000084.1"/>
</dbReference>
<evidence type="ECO:0000313" key="2">
    <source>
        <dbReference type="EMBL" id="MFC5446655.1"/>
    </source>
</evidence>
<dbReference type="InterPro" id="IPR004360">
    <property type="entry name" value="Glyas_Fos-R_dOase_dom"/>
</dbReference>
<dbReference type="Pfam" id="PF00903">
    <property type="entry name" value="Glyoxalase"/>
    <property type="match status" value="2"/>
</dbReference>
<proteinExistence type="predicted"/>
<sequence>MTLETAGIHHIAAFARNPQENVNFYAGILGLRLVKKTIDIADTPEVYHLYFGDQSGSPGSIMAFYPWPDFRPGEVGGGQVGITTFVVPPGSFDFWEKRLNSFGIIPQKSVRFQESYLQFRDHEGLHLEIVEREDGLNSEWSFDGIPTDRAIKGFGGAVLFSMKAEKTMHVLENVLGLKKVGEDVGYARFQSFGHIGNLIDVPLENKQWGHGGAGTVHHIAWRAKDFQEHEQWFQKVSEGGYVPTHNVDRRYYNAFYFQEDGHILFEIATDPPGFARDETPDALGEKLMLPEWLEPVRGKIEANLLPIEVRALDGDKR</sequence>
<organism evidence="2 3">
    <name type="scientific">Paenibacillus aestuarii</name>
    <dbReference type="NCBI Taxonomy" id="516965"/>
    <lineage>
        <taxon>Bacteria</taxon>
        <taxon>Bacillati</taxon>
        <taxon>Bacillota</taxon>
        <taxon>Bacilli</taxon>
        <taxon>Bacillales</taxon>
        <taxon>Paenibacillaceae</taxon>
        <taxon>Paenibacillus</taxon>
    </lineage>
</organism>
<feature type="domain" description="VOC" evidence="1">
    <location>
        <begin position="153"/>
        <end position="270"/>
    </location>
</feature>
<evidence type="ECO:0000259" key="1">
    <source>
        <dbReference type="PROSITE" id="PS51819"/>
    </source>
</evidence>
<dbReference type="InterPro" id="IPR037523">
    <property type="entry name" value="VOC_core"/>
</dbReference>
<dbReference type="SUPFAM" id="SSF54593">
    <property type="entry name" value="Glyoxalase/Bleomycin resistance protein/Dihydroxybiphenyl dioxygenase"/>
    <property type="match status" value="1"/>
</dbReference>